<dbReference type="Proteomes" id="UP000188605">
    <property type="component" value="Unassembled WGS sequence"/>
</dbReference>
<reference evidence="1" key="1">
    <citation type="submission" date="2016-08" db="EMBL/GenBank/DDBJ databases">
        <authorList>
            <person name="Ngugi D.K."/>
            <person name="Miyake S."/>
            <person name="Stingl U."/>
        </authorList>
    </citation>
    <scope>NUCLEOTIDE SEQUENCE</scope>
    <source>
        <strain evidence="1">SCG-B11WGA-EpuloA1</strain>
    </source>
</reference>
<proteinExistence type="predicted"/>
<evidence type="ECO:0000313" key="2">
    <source>
        <dbReference type="Proteomes" id="UP000188605"/>
    </source>
</evidence>
<keyword evidence="2" id="KW-1185">Reference proteome</keyword>
<gene>
    <name evidence="1" type="ORF">AN396_14135</name>
</gene>
<comment type="caution">
    <text evidence="1">The sequence shown here is derived from an EMBL/GenBank/DDBJ whole genome shotgun (WGS) entry which is preliminary data.</text>
</comment>
<organism evidence="1 2">
    <name type="scientific">Candidatus Epulonipiscium fishelsonii</name>
    <dbReference type="NCBI Taxonomy" id="77094"/>
    <lineage>
        <taxon>Bacteria</taxon>
        <taxon>Bacillati</taxon>
        <taxon>Bacillota</taxon>
        <taxon>Clostridia</taxon>
        <taxon>Lachnospirales</taxon>
        <taxon>Lachnospiraceae</taxon>
        <taxon>Candidatus Epulonipiscium</taxon>
    </lineage>
</organism>
<name>A0ACC8XGE0_9FIRM</name>
<evidence type="ECO:0000313" key="1">
    <source>
        <dbReference type="EMBL" id="ONI42594.1"/>
    </source>
</evidence>
<dbReference type="EMBL" id="LJDB01000010">
    <property type="protein sequence ID" value="ONI42594.1"/>
    <property type="molecule type" value="Genomic_DNA"/>
</dbReference>
<protein>
    <submittedName>
        <fullName evidence="1">Uncharacterized protein</fullName>
    </submittedName>
</protein>
<sequence length="149" mass="16787">MKLRNKLILGVLVLYSININNIENVILGRTIEVEKSENENGEKIKDGKRWFYKDGNPLTGLQTYEGKTAYYLEGGGVAKGWKEIDGKQYYFFVNGSAVKGIQIIGNTLYGFNNDGTLAISEAKSQYVTDEKGVVQLGWQMAEGNDYYFF</sequence>
<accession>A0ACC8XGE0</accession>